<dbReference type="AlphaFoldDB" id="A0A167PBU9"/>
<evidence type="ECO:0000256" key="4">
    <source>
        <dbReference type="SAM" id="MobiDB-lite"/>
    </source>
</evidence>
<accession>A0A167PBU9</accession>
<proteinExistence type="predicted"/>
<dbReference type="STRING" id="763407.A0A167PBU9"/>
<dbReference type="Proteomes" id="UP000077315">
    <property type="component" value="Unassembled WGS sequence"/>
</dbReference>
<feature type="region of interest" description="Disordered" evidence="4">
    <location>
        <begin position="1"/>
        <end position="117"/>
    </location>
</feature>
<evidence type="ECO:0000313" key="5">
    <source>
        <dbReference type="EMBL" id="OAD77618.1"/>
    </source>
</evidence>
<dbReference type="PANTHER" id="PTHR28263">
    <property type="entry name" value="GOLGI TO ER TRAFFIC PROTEIN 2"/>
    <property type="match status" value="1"/>
</dbReference>
<dbReference type="InterPro" id="IPR028143">
    <property type="entry name" value="Get2/sif1"/>
</dbReference>
<dbReference type="EMBL" id="KV440974">
    <property type="protein sequence ID" value="OAD77618.1"/>
    <property type="molecule type" value="Genomic_DNA"/>
</dbReference>
<dbReference type="OrthoDB" id="5393181at2759"/>
<reference evidence="6" key="1">
    <citation type="submission" date="2015-06" db="EMBL/GenBank/DDBJ databases">
        <title>Expansion of signal transduction pathways in fungi by whole-genome duplication.</title>
        <authorList>
            <consortium name="DOE Joint Genome Institute"/>
            <person name="Corrochano L.M."/>
            <person name="Kuo A."/>
            <person name="Marcet-Houben M."/>
            <person name="Polaino S."/>
            <person name="Salamov A."/>
            <person name="Villalobos J.M."/>
            <person name="Alvarez M.I."/>
            <person name="Avalos J."/>
            <person name="Benito E.P."/>
            <person name="Benoit I."/>
            <person name="Burger G."/>
            <person name="Camino L.P."/>
            <person name="Canovas D."/>
            <person name="Cerda-Olmedo E."/>
            <person name="Cheng J.-F."/>
            <person name="Dominguez A."/>
            <person name="Elias M."/>
            <person name="Eslava A.P."/>
            <person name="Glaser F."/>
            <person name="Grimwood J."/>
            <person name="Gutierrez G."/>
            <person name="Heitman J."/>
            <person name="Henrissat B."/>
            <person name="Iturriaga E.A."/>
            <person name="Lang B.F."/>
            <person name="Lavin J.L."/>
            <person name="Lee S."/>
            <person name="Li W."/>
            <person name="Lindquist E."/>
            <person name="Lopez-Garcia S."/>
            <person name="Luque E.M."/>
            <person name="Marcos A.T."/>
            <person name="Martin J."/>
            <person name="McCluskey K."/>
            <person name="Medina H.R."/>
            <person name="Miralles-Duran A."/>
            <person name="Miyazaki A."/>
            <person name="Munoz-Torres E."/>
            <person name="Oguiza J.A."/>
            <person name="Ohm R."/>
            <person name="Olmedo M."/>
            <person name="Orejas M."/>
            <person name="Ortiz-Castellanos L."/>
            <person name="Pisabarro A.G."/>
            <person name="Rodriguez-Romero J."/>
            <person name="Ruiz-Herrera J."/>
            <person name="Ruiz-Vazquez R."/>
            <person name="Sanz C."/>
            <person name="Schackwitz W."/>
            <person name="Schmutz J."/>
            <person name="Shahriari M."/>
            <person name="Shelest E."/>
            <person name="Silva-Franco F."/>
            <person name="Soanes D."/>
            <person name="Syed K."/>
            <person name="Tagua V.G."/>
            <person name="Talbot N.J."/>
            <person name="Thon M."/>
            <person name="De vries R.P."/>
            <person name="Wiebenga A."/>
            <person name="Yadav J.S."/>
            <person name="Braun E.L."/>
            <person name="Baker S."/>
            <person name="Garre V."/>
            <person name="Horwitz B."/>
            <person name="Torres-Martinez S."/>
            <person name="Idnurm A."/>
            <person name="Herrera-Estrella A."/>
            <person name="Gabaldon T."/>
            <person name="Grigoriev I.V."/>
        </authorList>
    </citation>
    <scope>NUCLEOTIDE SEQUENCE [LARGE SCALE GENOMIC DNA]</scope>
    <source>
        <strain evidence="6">NRRL 1555(-)</strain>
    </source>
</reference>
<evidence type="ECO:0000256" key="3">
    <source>
        <dbReference type="ARBA" id="ARBA00023136"/>
    </source>
</evidence>
<dbReference type="GeneID" id="28995927"/>
<dbReference type="RefSeq" id="XP_018295658.1">
    <property type="nucleotide sequence ID" value="XM_018435021.1"/>
</dbReference>
<name>A0A167PBU9_PHYB8</name>
<dbReference type="Pfam" id="PF08690">
    <property type="entry name" value="GET2"/>
    <property type="match status" value="1"/>
</dbReference>
<keyword evidence="2" id="KW-1133">Transmembrane helix</keyword>
<dbReference type="InParanoid" id="A0A167PBU9"/>
<keyword evidence="6" id="KW-1185">Reference proteome</keyword>
<feature type="compositionally biased region" description="Low complexity" evidence="4">
    <location>
        <begin position="41"/>
        <end position="59"/>
    </location>
</feature>
<evidence type="ECO:0000256" key="1">
    <source>
        <dbReference type="ARBA" id="ARBA00022692"/>
    </source>
</evidence>
<organism evidence="5 6">
    <name type="scientific">Phycomyces blakesleeanus (strain ATCC 8743b / DSM 1359 / FGSC 10004 / NBRC 33097 / NRRL 1555)</name>
    <dbReference type="NCBI Taxonomy" id="763407"/>
    <lineage>
        <taxon>Eukaryota</taxon>
        <taxon>Fungi</taxon>
        <taxon>Fungi incertae sedis</taxon>
        <taxon>Mucoromycota</taxon>
        <taxon>Mucoromycotina</taxon>
        <taxon>Mucoromycetes</taxon>
        <taxon>Mucorales</taxon>
        <taxon>Phycomycetaceae</taxon>
        <taxon>Phycomyces</taxon>
    </lineage>
</organism>
<dbReference type="GO" id="GO:0006890">
    <property type="term" value="P:retrograde vesicle-mediated transport, Golgi to endoplasmic reticulum"/>
    <property type="evidence" value="ECO:0007669"/>
    <property type="project" value="TreeGrafter"/>
</dbReference>
<keyword evidence="1" id="KW-0812">Transmembrane</keyword>
<dbReference type="VEuPathDB" id="FungiDB:PHYBLDRAFT_164519"/>
<evidence type="ECO:0000256" key="2">
    <source>
        <dbReference type="ARBA" id="ARBA00022989"/>
    </source>
</evidence>
<keyword evidence="3" id="KW-0472">Membrane</keyword>
<dbReference type="PANTHER" id="PTHR28263:SF1">
    <property type="entry name" value="GOLGI TO ER TRAFFIC PROTEIN 2"/>
    <property type="match status" value="1"/>
</dbReference>
<feature type="compositionally biased region" description="Basic and acidic residues" evidence="4">
    <location>
        <begin position="1"/>
        <end position="11"/>
    </location>
</feature>
<protein>
    <submittedName>
        <fullName evidence="5">Uncharacterized protein</fullName>
    </submittedName>
</protein>
<gene>
    <name evidence="5" type="ORF">PHYBLDRAFT_164519</name>
</gene>
<sequence length="317" mass="35189">MTELTEQEKLERRRQKRQQRILASAGDRLNRITGTAFPNRSSPTPSPSTSASSLAPSESYSKELPRSRSPSPALFGSAQPVLPADPAKRVQQQRRASDEDPCESLGAPPPLSTNDPQIRSLEEFDAMLGLPPSSFSQQRQPQMDNLNALNEMFGGQLPFNPAMLAGMQGQQQQTTEVTSDPSRLYWNLIHVSSMLWLGIYAVYTEWNTVGKDRFASLLWMNPTESISNGFTGVQFPLFWYFVTLELMMQAAQMFFQEGQAHSGSMLGSLAAQLPHPFSTIIITGLHYRTLWSCLVQDCCILVFVIGIAEVISAILVT</sequence>
<evidence type="ECO:0000313" key="6">
    <source>
        <dbReference type="Proteomes" id="UP000077315"/>
    </source>
</evidence>